<dbReference type="Gene3D" id="3.40.630.30">
    <property type="match status" value="1"/>
</dbReference>
<dbReference type="InterPro" id="IPR016181">
    <property type="entry name" value="Acyl_CoA_acyltransferase"/>
</dbReference>
<dbReference type="Pfam" id="PF00583">
    <property type="entry name" value="Acetyltransf_1"/>
    <property type="match status" value="1"/>
</dbReference>
<dbReference type="Proteomes" id="UP001500729">
    <property type="component" value="Unassembled WGS sequence"/>
</dbReference>
<evidence type="ECO:0000313" key="2">
    <source>
        <dbReference type="EMBL" id="GAA0561138.1"/>
    </source>
</evidence>
<accession>A0ABN1E841</accession>
<reference evidence="2 3" key="1">
    <citation type="journal article" date="2019" name="Int. J. Syst. Evol. Microbiol.">
        <title>The Global Catalogue of Microorganisms (GCM) 10K type strain sequencing project: providing services to taxonomists for standard genome sequencing and annotation.</title>
        <authorList>
            <consortium name="The Broad Institute Genomics Platform"/>
            <consortium name="The Broad Institute Genome Sequencing Center for Infectious Disease"/>
            <person name="Wu L."/>
            <person name="Ma J."/>
        </authorList>
    </citation>
    <scope>NUCLEOTIDE SEQUENCE [LARGE SCALE GENOMIC DNA]</scope>
    <source>
        <strain evidence="2 3">JCM 10303</strain>
    </source>
</reference>
<gene>
    <name evidence="2" type="ORF">GCM10009533_67580</name>
</gene>
<protein>
    <recommendedName>
        <fullName evidence="1">N-acetyltransferase domain-containing protein</fullName>
    </recommendedName>
</protein>
<dbReference type="PROSITE" id="PS51186">
    <property type="entry name" value="GNAT"/>
    <property type="match status" value="1"/>
</dbReference>
<proteinExistence type="predicted"/>
<dbReference type="InterPro" id="IPR000182">
    <property type="entry name" value="GNAT_dom"/>
</dbReference>
<evidence type="ECO:0000313" key="3">
    <source>
        <dbReference type="Proteomes" id="UP001500729"/>
    </source>
</evidence>
<organism evidence="2 3">
    <name type="scientific">Saccharopolyspora erythraea</name>
    <name type="common">Streptomyces erythraeus</name>
    <dbReference type="NCBI Taxonomy" id="1836"/>
    <lineage>
        <taxon>Bacteria</taxon>
        <taxon>Bacillati</taxon>
        <taxon>Actinomycetota</taxon>
        <taxon>Actinomycetes</taxon>
        <taxon>Pseudonocardiales</taxon>
        <taxon>Pseudonocardiaceae</taxon>
        <taxon>Saccharopolyspora</taxon>
    </lineage>
</organism>
<sequence length="212" mass="23356">MHSRLGDIEAAEVIRDEMARADAHGYALEWKLYGHDEPADLADRLLAAGFRPDAAETVLALTLTDTSAFAAPAYDIRRVHDADGLDAVVEISREIGRANADEEKQRLAAVLRDTPDEMSVHVAYADGEPVACGRTHFAPGSDLAELAGGRTRTTHRRRGLFTALVAVRLREALARGRTHLVVDALPTSEPILRKRGFHAPTWTRPYLYEPTR</sequence>
<keyword evidence="3" id="KW-1185">Reference proteome</keyword>
<dbReference type="EMBL" id="BAAAGS010000090">
    <property type="protein sequence ID" value="GAA0561138.1"/>
    <property type="molecule type" value="Genomic_DNA"/>
</dbReference>
<comment type="caution">
    <text evidence="2">The sequence shown here is derived from an EMBL/GenBank/DDBJ whole genome shotgun (WGS) entry which is preliminary data.</text>
</comment>
<dbReference type="SUPFAM" id="SSF55729">
    <property type="entry name" value="Acyl-CoA N-acyltransferases (Nat)"/>
    <property type="match status" value="1"/>
</dbReference>
<dbReference type="RefSeq" id="WP_009950558.1">
    <property type="nucleotide sequence ID" value="NZ_BAAAGS010000090.1"/>
</dbReference>
<name>A0ABN1E841_SACER</name>
<evidence type="ECO:0000259" key="1">
    <source>
        <dbReference type="PROSITE" id="PS51186"/>
    </source>
</evidence>
<feature type="domain" description="N-acetyltransferase" evidence="1">
    <location>
        <begin position="74"/>
        <end position="212"/>
    </location>
</feature>